<reference evidence="2 3" key="1">
    <citation type="journal article" date="2016" name="Sci. Rep.">
        <title>The Dendrobium catenatum Lindl. genome sequence provides insights into polysaccharide synthase, floral development and adaptive evolution.</title>
        <authorList>
            <person name="Zhang G.Q."/>
            <person name="Xu Q."/>
            <person name="Bian C."/>
            <person name="Tsai W.C."/>
            <person name="Yeh C.M."/>
            <person name="Liu K.W."/>
            <person name="Yoshida K."/>
            <person name="Zhang L.S."/>
            <person name="Chang S.B."/>
            <person name="Chen F."/>
            <person name="Shi Y."/>
            <person name="Su Y.Y."/>
            <person name="Zhang Y.Q."/>
            <person name="Chen L.J."/>
            <person name="Yin Y."/>
            <person name="Lin M."/>
            <person name="Huang H."/>
            <person name="Deng H."/>
            <person name="Wang Z.W."/>
            <person name="Zhu S.L."/>
            <person name="Zhao X."/>
            <person name="Deng C."/>
            <person name="Niu S.C."/>
            <person name="Huang J."/>
            <person name="Wang M."/>
            <person name="Liu G.H."/>
            <person name="Yang H.J."/>
            <person name="Xiao X.J."/>
            <person name="Hsiao Y.Y."/>
            <person name="Wu W.L."/>
            <person name="Chen Y.Y."/>
            <person name="Mitsuda N."/>
            <person name="Ohme-Takagi M."/>
            <person name="Luo Y.B."/>
            <person name="Van de Peer Y."/>
            <person name="Liu Z.J."/>
        </authorList>
    </citation>
    <scope>NUCLEOTIDE SEQUENCE [LARGE SCALE GENOMIC DNA]</scope>
    <source>
        <tissue evidence="2">The whole plant</tissue>
    </source>
</reference>
<dbReference type="EMBL" id="KZ505500">
    <property type="protein sequence ID" value="PKU59367.1"/>
    <property type="molecule type" value="Genomic_DNA"/>
</dbReference>
<gene>
    <name evidence="2" type="ORF">MA16_Dca028131</name>
</gene>
<protein>
    <submittedName>
        <fullName evidence="2">Uncharacterized protein</fullName>
    </submittedName>
</protein>
<organism evidence="2 3">
    <name type="scientific">Dendrobium catenatum</name>
    <dbReference type="NCBI Taxonomy" id="906689"/>
    <lineage>
        <taxon>Eukaryota</taxon>
        <taxon>Viridiplantae</taxon>
        <taxon>Streptophyta</taxon>
        <taxon>Embryophyta</taxon>
        <taxon>Tracheophyta</taxon>
        <taxon>Spermatophyta</taxon>
        <taxon>Magnoliopsida</taxon>
        <taxon>Liliopsida</taxon>
        <taxon>Asparagales</taxon>
        <taxon>Orchidaceae</taxon>
        <taxon>Epidendroideae</taxon>
        <taxon>Malaxideae</taxon>
        <taxon>Dendrobiinae</taxon>
        <taxon>Dendrobium</taxon>
    </lineage>
</organism>
<sequence>MQRKTGVSAEEVTPSQDSADFPLCSDGDEVESDLRKVLDLDADDEIVDVE</sequence>
<feature type="region of interest" description="Disordered" evidence="1">
    <location>
        <begin position="1"/>
        <end position="27"/>
    </location>
</feature>
<dbReference type="AlphaFoldDB" id="A0A2I0V7H9"/>
<name>A0A2I0V7H9_9ASPA</name>
<evidence type="ECO:0000313" key="2">
    <source>
        <dbReference type="EMBL" id="PKU59367.1"/>
    </source>
</evidence>
<keyword evidence="3" id="KW-1185">Reference proteome</keyword>
<dbReference type="Proteomes" id="UP000233837">
    <property type="component" value="Unassembled WGS sequence"/>
</dbReference>
<evidence type="ECO:0000256" key="1">
    <source>
        <dbReference type="SAM" id="MobiDB-lite"/>
    </source>
</evidence>
<evidence type="ECO:0000313" key="3">
    <source>
        <dbReference type="Proteomes" id="UP000233837"/>
    </source>
</evidence>
<reference evidence="2 3" key="2">
    <citation type="journal article" date="2017" name="Nature">
        <title>The Apostasia genome and the evolution of orchids.</title>
        <authorList>
            <person name="Zhang G.Q."/>
            <person name="Liu K.W."/>
            <person name="Li Z."/>
            <person name="Lohaus R."/>
            <person name="Hsiao Y.Y."/>
            <person name="Niu S.C."/>
            <person name="Wang J.Y."/>
            <person name="Lin Y.C."/>
            <person name="Xu Q."/>
            <person name="Chen L.J."/>
            <person name="Yoshida K."/>
            <person name="Fujiwara S."/>
            <person name="Wang Z.W."/>
            <person name="Zhang Y.Q."/>
            <person name="Mitsuda N."/>
            <person name="Wang M."/>
            <person name="Liu G.H."/>
            <person name="Pecoraro L."/>
            <person name="Huang H.X."/>
            <person name="Xiao X.J."/>
            <person name="Lin M."/>
            <person name="Wu X.Y."/>
            <person name="Wu W.L."/>
            <person name="Chen Y.Y."/>
            <person name="Chang S.B."/>
            <person name="Sakamoto S."/>
            <person name="Ohme-Takagi M."/>
            <person name="Yagi M."/>
            <person name="Zeng S.J."/>
            <person name="Shen C.Y."/>
            <person name="Yeh C.M."/>
            <person name="Luo Y.B."/>
            <person name="Tsai W.C."/>
            <person name="Van de Peer Y."/>
            <person name="Liu Z.J."/>
        </authorList>
    </citation>
    <scope>NUCLEOTIDE SEQUENCE [LARGE SCALE GENOMIC DNA]</scope>
    <source>
        <tissue evidence="2">The whole plant</tissue>
    </source>
</reference>
<proteinExistence type="predicted"/>
<accession>A0A2I0V7H9</accession>